<dbReference type="Proteomes" id="UP001159405">
    <property type="component" value="Unassembled WGS sequence"/>
</dbReference>
<organism evidence="2 3">
    <name type="scientific">Porites lobata</name>
    <dbReference type="NCBI Taxonomy" id="104759"/>
    <lineage>
        <taxon>Eukaryota</taxon>
        <taxon>Metazoa</taxon>
        <taxon>Cnidaria</taxon>
        <taxon>Anthozoa</taxon>
        <taxon>Hexacorallia</taxon>
        <taxon>Scleractinia</taxon>
        <taxon>Fungiina</taxon>
        <taxon>Poritidae</taxon>
        <taxon>Porites</taxon>
    </lineage>
</organism>
<accession>A0ABN8P8Z3</accession>
<reference evidence="2 3" key="1">
    <citation type="submission" date="2022-05" db="EMBL/GenBank/DDBJ databases">
        <authorList>
            <consortium name="Genoscope - CEA"/>
            <person name="William W."/>
        </authorList>
    </citation>
    <scope>NUCLEOTIDE SEQUENCE [LARGE SCALE GENOMIC DNA]</scope>
</reference>
<gene>
    <name evidence="2" type="ORF">PLOB_00039971</name>
</gene>
<dbReference type="EMBL" id="CALNXK010000060">
    <property type="protein sequence ID" value="CAH3138104.1"/>
    <property type="molecule type" value="Genomic_DNA"/>
</dbReference>
<name>A0ABN8P8Z3_9CNID</name>
<protein>
    <submittedName>
        <fullName evidence="2">Uncharacterized protein</fullName>
    </submittedName>
</protein>
<evidence type="ECO:0000313" key="3">
    <source>
        <dbReference type="Proteomes" id="UP001159405"/>
    </source>
</evidence>
<comment type="caution">
    <text evidence="2">The sequence shown here is derived from an EMBL/GenBank/DDBJ whole genome shotgun (WGS) entry which is preliminary data.</text>
</comment>
<keyword evidence="3" id="KW-1185">Reference proteome</keyword>
<feature type="region of interest" description="Disordered" evidence="1">
    <location>
        <begin position="55"/>
        <end position="79"/>
    </location>
</feature>
<feature type="compositionally biased region" description="Acidic residues" evidence="1">
    <location>
        <begin position="212"/>
        <end position="242"/>
    </location>
</feature>
<proteinExistence type="predicted"/>
<feature type="region of interest" description="Disordered" evidence="1">
    <location>
        <begin position="212"/>
        <end position="244"/>
    </location>
</feature>
<evidence type="ECO:0000256" key="1">
    <source>
        <dbReference type="SAM" id="MobiDB-lite"/>
    </source>
</evidence>
<feature type="compositionally biased region" description="Basic and acidic residues" evidence="1">
    <location>
        <begin position="55"/>
        <end position="75"/>
    </location>
</feature>
<feature type="region of interest" description="Disordered" evidence="1">
    <location>
        <begin position="117"/>
        <end position="153"/>
    </location>
</feature>
<evidence type="ECO:0000313" key="2">
    <source>
        <dbReference type="EMBL" id="CAH3138104.1"/>
    </source>
</evidence>
<feature type="compositionally biased region" description="Polar residues" evidence="1">
    <location>
        <begin position="125"/>
        <end position="141"/>
    </location>
</feature>
<sequence length="386" mass="43041">MVVTDTLSRAYLSNTSTPEIDTSDMTRHVHFVISNLPISDDKLLKFQRETSRDPDLEKLREHTEKEWPQQKKDVDSLNGTSWATKGKVIEPLEYPPRPYTVETESGHRLRRNRRDLLSTKEEFTPSPNIGITQPSTNTSVEQDQHSTDPHSTYGLYSRGKSHVLCLSVAIQLLLSLWNDEERYGDHIPETTDQTDDLDDDINNDVAQHIDATDESAADSDSDINNDAEQDINGTDETDDDDSEHIIHRSGLPHYKMVLESLLGHIMQRSAQRVAGSLGTIDRVMDGIQKEMGLKKEPGHHKIKDPEQAVKVVATDPDTDICTTTASDHVVAEGPNNCEVVAPVGQFDDDFALTGGKTAISSLEEGESHFVKTMVVRGTQKPIILIK</sequence>